<feature type="domain" description="Novel STAND NTPase 3" evidence="1">
    <location>
        <begin position="2"/>
        <end position="153"/>
    </location>
</feature>
<dbReference type="SUPFAM" id="SSF52540">
    <property type="entry name" value="P-loop containing nucleoside triphosphate hydrolases"/>
    <property type="match status" value="1"/>
</dbReference>
<name>A0A8S3U8W3_MYTED</name>
<organism evidence="2 3">
    <name type="scientific">Mytilus edulis</name>
    <name type="common">Blue mussel</name>
    <dbReference type="NCBI Taxonomy" id="6550"/>
    <lineage>
        <taxon>Eukaryota</taxon>
        <taxon>Metazoa</taxon>
        <taxon>Spiralia</taxon>
        <taxon>Lophotrochozoa</taxon>
        <taxon>Mollusca</taxon>
        <taxon>Bivalvia</taxon>
        <taxon>Autobranchia</taxon>
        <taxon>Pteriomorphia</taxon>
        <taxon>Mytilida</taxon>
        <taxon>Mytiloidea</taxon>
        <taxon>Mytilidae</taxon>
        <taxon>Mytilinae</taxon>
        <taxon>Mytilus</taxon>
    </lineage>
</organism>
<dbReference type="InterPro" id="IPR027417">
    <property type="entry name" value="P-loop_NTPase"/>
</dbReference>
<dbReference type="Proteomes" id="UP000683360">
    <property type="component" value="Unassembled WGS sequence"/>
</dbReference>
<evidence type="ECO:0000313" key="3">
    <source>
        <dbReference type="Proteomes" id="UP000683360"/>
    </source>
</evidence>
<sequence>MFVCTRASDYVIECLKKKIASLTAPSGVGKSFISRHTALILKKEGYNIIPVYSPQNISDYFQPGTKTVFILDDVCGNFFANQVQILRWKELLPVVNNIIADKSCKIIVSCRLQVYKDDGFNILLPFKSCECNLISDNLRLTPEEKTNILKSYIDTSNVDIGEICQTSDFFHFCAIYIMQKLFRCH</sequence>
<evidence type="ECO:0000259" key="1">
    <source>
        <dbReference type="Pfam" id="PF20720"/>
    </source>
</evidence>
<reference evidence="2" key="1">
    <citation type="submission" date="2021-03" db="EMBL/GenBank/DDBJ databases">
        <authorList>
            <person name="Bekaert M."/>
        </authorList>
    </citation>
    <scope>NUCLEOTIDE SEQUENCE</scope>
</reference>
<dbReference type="Pfam" id="PF20720">
    <property type="entry name" value="nSTAND3"/>
    <property type="match status" value="1"/>
</dbReference>
<comment type="caution">
    <text evidence="2">The sequence shown here is derived from an EMBL/GenBank/DDBJ whole genome shotgun (WGS) entry which is preliminary data.</text>
</comment>
<evidence type="ECO:0000313" key="2">
    <source>
        <dbReference type="EMBL" id="CAG2238641.1"/>
    </source>
</evidence>
<dbReference type="EMBL" id="CAJPWZ010002464">
    <property type="protein sequence ID" value="CAG2238641.1"/>
    <property type="molecule type" value="Genomic_DNA"/>
</dbReference>
<dbReference type="OrthoDB" id="6131134at2759"/>
<accession>A0A8S3U8W3</accession>
<gene>
    <name evidence="2" type="ORF">MEDL_51038</name>
</gene>
<dbReference type="AlphaFoldDB" id="A0A8S3U8W3"/>
<protein>
    <recommendedName>
        <fullName evidence="1">Novel STAND NTPase 3 domain-containing protein</fullName>
    </recommendedName>
</protein>
<dbReference type="InterPro" id="IPR049050">
    <property type="entry name" value="nSTAND3"/>
</dbReference>
<keyword evidence="3" id="KW-1185">Reference proteome</keyword>
<proteinExistence type="predicted"/>